<dbReference type="CDD" id="cd06142">
    <property type="entry name" value="RNaseD_exo"/>
    <property type="match status" value="1"/>
</dbReference>
<evidence type="ECO:0000256" key="6">
    <source>
        <dbReference type="HAMAP-Rule" id="MF_01899"/>
    </source>
</evidence>
<keyword evidence="1 6" id="KW-0963">Cytoplasm</keyword>
<keyword evidence="2 6" id="KW-0819">tRNA processing</keyword>
<dbReference type="GO" id="GO:0033890">
    <property type="term" value="F:ribonuclease D activity"/>
    <property type="evidence" value="ECO:0007669"/>
    <property type="project" value="UniProtKB-UniRule"/>
</dbReference>
<dbReference type="GO" id="GO:0008408">
    <property type="term" value="F:3'-5' exonuclease activity"/>
    <property type="evidence" value="ECO:0007669"/>
    <property type="project" value="InterPro"/>
</dbReference>
<dbReference type="InterPro" id="IPR010997">
    <property type="entry name" value="HRDC-like_sf"/>
</dbReference>
<keyword evidence="3 6" id="KW-0540">Nuclease</keyword>
<proteinExistence type="inferred from homology"/>
<dbReference type="PROSITE" id="PS50967">
    <property type="entry name" value="HRDC"/>
    <property type="match status" value="1"/>
</dbReference>
<dbReference type="NCBIfam" id="TIGR01388">
    <property type="entry name" value="rnd"/>
    <property type="match status" value="1"/>
</dbReference>
<keyword evidence="4 6" id="KW-0378">Hydrolase</keyword>
<keyword evidence="5 6" id="KW-0269">Exonuclease</keyword>
<dbReference type="EMBL" id="CP047423">
    <property type="protein sequence ID" value="QPD04763.1"/>
    <property type="molecule type" value="Genomic_DNA"/>
</dbReference>
<organism evidence="8 9">
    <name type="scientific">Candidatus Nitrospira kreftii</name>
    <dbReference type="NCBI Taxonomy" id="2652173"/>
    <lineage>
        <taxon>Bacteria</taxon>
        <taxon>Pseudomonadati</taxon>
        <taxon>Nitrospirota</taxon>
        <taxon>Nitrospiria</taxon>
        <taxon>Nitrospirales</taxon>
        <taxon>Nitrospiraceae</taxon>
        <taxon>Nitrospira</taxon>
    </lineage>
</organism>
<name>A0A7S8FFA7_9BACT</name>
<evidence type="ECO:0000259" key="7">
    <source>
        <dbReference type="PROSITE" id="PS50967"/>
    </source>
</evidence>
<gene>
    <name evidence="6" type="primary">rnd</name>
    <name evidence="8" type="ORF">Nkreftii_002537</name>
</gene>
<dbReference type="InterPro" id="IPR036397">
    <property type="entry name" value="RNaseH_sf"/>
</dbReference>
<dbReference type="InterPro" id="IPR002121">
    <property type="entry name" value="HRDC_dom"/>
</dbReference>
<dbReference type="GO" id="GO:0003676">
    <property type="term" value="F:nucleic acid binding"/>
    <property type="evidence" value="ECO:0007669"/>
    <property type="project" value="InterPro"/>
</dbReference>
<comment type="subcellular location">
    <subcellularLocation>
        <location evidence="6">Cytoplasm</location>
    </subcellularLocation>
</comment>
<comment type="similarity">
    <text evidence="6">Belongs to the RNase D family.</text>
</comment>
<evidence type="ECO:0000256" key="4">
    <source>
        <dbReference type="ARBA" id="ARBA00022801"/>
    </source>
</evidence>
<dbReference type="InterPro" id="IPR012337">
    <property type="entry name" value="RNaseH-like_sf"/>
</dbReference>
<dbReference type="Pfam" id="PF01612">
    <property type="entry name" value="DNA_pol_A_exo1"/>
    <property type="match status" value="1"/>
</dbReference>
<dbReference type="SMART" id="SM00474">
    <property type="entry name" value="35EXOc"/>
    <property type="match status" value="1"/>
</dbReference>
<comment type="cofactor">
    <cofactor evidence="6">
        <name>a divalent metal cation</name>
        <dbReference type="ChEBI" id="CHEBI:60240"/>
    </cofactor>
</comment>
<dbReference type="InterPro" id="IPR051086">
    <property type="entry name" value="RNase_D-like"/>
</dbReference>
<comment type="function">
    <text evidence="6">Exonuclease involved in the 3' processing of various precursor tRNAs. Initiates hydrolysis at the 3'-terminus of an RNA molecule and releases 5'-mononucleotides.</text>
</comment>
<dbReference type="GO" id="GO:0042780">
    <property type="term" value="P:tRNA 3'-end processing"/>
    <property type="evidence" value="ECO:0007669"/>
    <property type="project" value="UniProtKB-UniRule"/>
</dbReference>
<dbReference type="Gene3D" id="1.10.150.80">
    <property type="entry name" value="HRDC domain"/>
    <property type="match status" value="1"/>
</dbReference>
<dbReference type="SUPFAM" id="SSF47819">
    <property type="entry name" value="HRDC-like"/>
    <property type="match status" value="2"/>
</dbReference>
<evidence type="ECO:0000256" key="1">
    <source>
        <dbReference type="ARBA" id="ARBA00022490"/>
    </source>
</evidence>
<dbReference type="SUPFAM" id="SSF53098">
    <property type="entry name" value="Ribonuclease H-like"/>
    <property type="match status" value="1"/>
</dbReference>
<dbReference type="KEGG" id="nkf:Nkreftii_002537"/>
<dbReference type="InterPro" id="IPR044876">
    <property type="entry name" value="HRDC_dom_sf"/>
</dbReference>
<dbReference type="EC" id="3.1.13.5" evidence="6"/>
<dbReference type="GO" id="GO:0000166">
    <property type="term" value="F:nucleotide binding"/>
    <property type="evidence" value="ECO:0007669"/>
    <property type="project" value="InterPro"/>
</dbReference>
<dbReference type="InterPro" id="IPR002562">
    <property type="entry name" value="3'-5'_exonuclease_dom"/>
</dbReference>
<evidence type="ECO:0000256" key="5">
    <source>
        <dbReference type="ARBA" id="ARBA00022839"/>
    </source>
</evidence>
<dbReference type="PANTHER" id="PTHR47649:SF1">
    <property type="entry name" value="RIBONUCLEASE D"/>
    <property type="match status" value="1"/>
</dbReference>
<dbReference type="SMART" id="SM00341">
    <property type="entry name" value="HRDC"/>
    <property type="match status" value="1"/>
</dbReference>
<dbReference type="InterPro" id="IPR006292">
    <property type="entry name" value="RNase_D"/>
</dbReference>
<evidence type="ECO:0000256" key="3">
    <source>
        <dbReference type="ARBA" id="ARBA00022722"/>
    </source>
</evidence>
<dbReference type="GO" id="GO:0005737">
    <property type="term" value="C:cytoplasm"/>
    <property type="evidence" value="ECO:0007669"/>
    <property type="project" value="UniProtKB-SubCell"/>
</dbReference>
<comment type="catalytic activity">
    <reaction evidence="6">
        <text>Exonucleolytic cleavage that removes extra residues from the 3'-terminus of tRNA to produce 5'-mononucleotides.</text>
        <dbReference type="EC" id="3.1.13.5"/>
    </reaction>
</comment>
<evidence type="ECO:0000256" key="2">
    <source>
        <dbReference type="ARBA" id="ARBA00022694"/>
    </source>
</evidence>
<dbReference type="HAMAP" id="MF_01899">
    <property type="entry name" value="RNase_D"/>
    <property type="match status" value="1"/>
</dbReference>
<dbReference type="PANTHER" id="PTHR47649">
    <property type="entry name" value="RIBONUCLEASE D"/>
    <property type="match status" value="1"/>
</dbReference>
<evidence type="ECO:0000313" key="8">
    <source>
        <dbReference type="EMBL" id="QPD04763.1"/>
    </source>
</evidence>
<sequence>MTIPTPHHYITSSTGLSELCEQLKDSPRLALDTEFVGEDSFVPKLELIQVATERTAAIIDFPAVQSNEALDMFWEIVCDPGVEKVVHAGRQDLDLFAVHAGQIPKPFFDTQIAAAMVGFGSQVAYANLVQRVHGKKLDKAHTFTNWSARPLSHEQLAYALDDVTFLLAIHDHLHSRLSKLGRLPWAHEEFARLEGVVSETRREPQERYQRIRGWDQLKPKSAAILRELAAWREGEAKRRNVPRSRVVRDEVLLQLARHPPRQMDELRKVRGLHSSEADRNGEILLNIIQAAMALPPSAWPVLSKERKPEPESTGLVELLQALVKACALKAEIAPTLLATTADLQALVDAKTDRAALELPLLRGWRRILVGDVLLNALDGKLAVTVDPDILAVRWSPSAEISDS</sequence>
<dbReference type="Proteomes" id="UP000593737">
    <property type="component" value="Chromosome"/>
</dbReference>
<dbReference type="Gene3D" id="3.30.420.10">
    <property type="entry name" value="Ribonuclease H-like superfamily/Ribonuclease H"/>
    <property type="match status" value="1"/>
</dbReference>
<dbReference type="AlphaFoldDB" id="A0A7S8FFA7"/>
<accession>A0A7S8FFA7</accession>
<dbReference type="Pfam" id="PF00570">
    <property type="entry name" value="HRDC"/>
    <property type="match status" value="1"/>
</dbReference>
<evidence type="ECO:0000313" key="9">
    <source>
        <dbReference type="Proteomes" id="UP000593737"/>
    </source>
</evidence>
<feature type="domain" description="HRDC" evidence="7">
    <location>
        <begin position="218"/>
        <end position="298"/>
    </location>
</feature>
<protein>
    <recommendedName>
        <fullName evidence="6">Ribonuclease D</fullName>
        <shortName evidence="6">RNase D</shortName>
        <ecNumber evidence="6">3.1.13.5</ecNumber>
    </recommendedName>
</protein>
<reference evidence="8 9" key="1">
    <citation type="journal article" date="2020" name="ISME J.">
        <title>Enrichment and physiological characterization of a novel comammox Nitrospira indicates ammonium inhibition of complete nitrification.</title>
        <authorList>
            <person name="Sakoula D."/>
            <person name="Koch H."/>
            <person name="Frank J."/>
            <person name="Jetten M.S.M."/>
            <person name="van Kessel M.A.H.J."/>
            <person name="Lucker S."/>
        </authorList>
    </citation>
    <scope>NUCLEOTIDE SEQUENCE [LARGE SCALE GENOMIC DNA]</scope>
    <source>
        <strain evidence="8">Comreactor17</strain>
    </source>
</reference>